<gene>
    <name evidence="8" type="ORF">PHISCL_01876</name>
</gene>
<dbReference type="FunFam" id="3.30.70.60:FF:000007">
    <property type="entry name" value="37S ribosomal protein Mrp17"/>
    <property type="match status" value="1"/>
</dbReference>
<dbReference type="EMBL" id="MVGC01000038">
    <property type="protein sequence ID" value="RJE25763.1"/>
    <property type="molecule type" value="Genomic_DNA"/>
</dbReference>
<dbReference type="PANTHER" id="PTHR21011:SF1">
    <property type="entry name" value="SMALL RIBOSOMAL SUBUNIT PROTEIN BS6M"/>
    <property type="match status" value="1"/>
</dbReference>
<keyword evidence="5" id="KW-0687">Ribonucleoprotein</keyword>
<accession>A0A3A2ZTW4</accession>
<evidence type="ECO:0000256" key="6">
    <source>
        <dbReference type="ARBA" id="ARBA00035170"/>
    </source>
</evidence>
<evidence type="ECO:0000313" key="8">
    <source>
        <dbReference type="EMBL" id="RJE25763.1"/>
    </source>
</evidence>
<dbReference type="NCBIfam" id="TIGR00166">
    <property type="entry name" value="S6"/>
    <property type="match status" value="1"/>
</dbReference>
<dbReference type="PANTHER" id="PTHR21011">
    <property type="entry name" value="MITOCHONDRIAL 28S RIBOSOMAL PROTEIN S6"/>
    <property type="match status" value="1"/>
</dbReference>
<organism evidence="8 9">
    <name type="scientific">Aspergillus sclerotialis</name>
    <dbReference type="NCBI Taxonomy" id="2070753"/>
    <lineage>
        <taxon>Eukaryota</taxon>
        <taxon>Fungi</taxon>
        <taxon>Dikarya</taxon>
        <taxon>Ascomycota</taxon>
        <taxon>Pezizomycotina</taxon>
        <taxon>Eurotiomycetes</taxon>
        <taxon>Eurotiomycetidae</taxon>
        <taxon>Eurotiales</taxon>
        <taxon>Aspergillaceae</taxon>
        <taxon>Aspergillus</taxon>
        <taxon>Aspergillus subgen. Polypaecilum</taxon>
    </lineage>
</organism>
<dbReference type="InterPro" id="IPR035980">
    <property type="entry name" value="Ribosomal_bS6_sf"/>
</dbReference>
<dbReference type="GO" id="GO:0003735">
    <property type="term" value="F:structural constituent of ribosome"/>
    <property type="evidence" value="ECO:0007669"/>
    <property type="project" value="InterPro"/>
</dbReference>
<evidence type="ECO:0000256" key="4">
    <source>
        <dbReference type="ARBA" id="ARBA00023128"/>
    </source>
</evidence>
<name>A0A3A2ZTW4_9EURO</name>
<dbReference type="Proteomes" id="UP000266188">
    <property type="component" value="Unassembled WGS sequence"/>
</dbReference>
<dbReference type="GO" id="GO:0006412">
    <property type="term" value="P:translation"/>
    <property type="evidence" value="ECO:0007669"/>
    <property type="project" value="InterPro"/>
</dbReference>
<dbReference type="GO" id="GO:0070181">
    <property type="term" value="F:small ribosomal subunit rRNA binding"/>
    <property type="evidence" value="ECO:0007669"/>
    <property type="project" value="TreeGrafter"/>
</dbReference>
<evidence type="ECO:0000256" key="1">
    <source>
        <dbReference type="ARBA" id="ARBA00004173"/>
    </source>
</evidence>
<comment type="function">
    <text evidence="7">Component of the mitochondrial ribosome (mitoribosome), a dedicated translation machinery responsible for the synthesis of mitochondrial genome-encoded proteins, including at least some of the essential transmembrane subunits of the mitochondrial respiratory chain. The mitoribosomes are attached to the mitochondrial inner membrane and translation products are cotranslationally integrated into the membrane.</text>
</comment>
<dbReference type="STRING" id="2070753.A0A3A2ZTW4"/>
<keyword evidence="9" id="KW-1185">Reference proteome</keyword>
<comment type="subcellular location">
    <subcellularLocation>
        <location evidence="1">Mitochondrion</location>
    </subcellularLocation>
</comment>
<protein>
    <recommendedName>
        <fullName evidence="6">Small ribosomal subunit protein bS6m</fullName>
    </recommendedName>
</protein>
<dbReference type="OrthoDB" id="10259681at2759"/>
<comment type="similarity">
    <text evidence="2">Belongs to the bacterial ribosomal protein bS6 family.</text>
</comment>
<sequence>MLYELIAIVRPGSVHEVREIARTAGSQVIRNGGVVRGFTNWGAFRLPSPTTKHQARHTDGHHFIMRFDSSSKVQDTIRRTLSLDPRMIRHSVVKLGSKLDEVKDVSGHVEWNNKKSLWNSF</sequence>
<dbReference type="SUPFAM" id="SSF54995">
    <property type="entry name" value="Ribosomal protein S6"/>
    <property type="match status" value="1"/>
</dbReference>
<dbReference type="CDD" id="cd15465">
    <property type="entry name" value="bS6_mito"/>
    <property type="match status" value="1"/>
</dbReference>
<evidence type="ECO:0000256" key="3">
    <source>
        <dbReference type="ARBA" id="ARBA00022980"/>
    </source>
</evidence>
<evidence type="ECO:0000256" key="2">
    <source>
        <dbReference type="ARBA" id="ARBA00009512"/>
    </source>
</evidence>
<keyword evidence="4" id="KW-0496">Mitochondrion</keyword>
<dbReference type="AlphaFoldDB" id="A0A3A2ZTW4"/>
<dbReference type="Pfam" id="PF01250">
    <property type="entry name" value="Ribosomal_S6"/>
    <property type="match status" value="1"/>
</dbReference>
<proteinExistence type="inferred from homology"/>
<evidence type="ECO:0000313" key="9">
    <source>
        <dbReference type="Proteomes" id="UP000266188"/>
    </source>
</evidence>
<dbReference type="InterPro" id="IPR014717">
    <property type="entry name" value="Transl_elong_EF1B/ribsomal_bS6"/>
</dbReference>
<dbReference type="GO" id="GO:0005763">
    <property type="term" value="C:mitochondrial small ribosomal subunit"/>
    <property type="evidence" value="ECO:0007669"/>
    <property type="project" value="TreeGrafter"/>
</dbReference>
<dbReference type="InterPro" id="IPR000529">
    <property type="entry name" value="Ribosomal_bS6"/>
</dbReference>
<evidence type="ECO:0000256" key="5">
    <source>
        <dbReference type="ARBA" id="ARBA00023274"/>
    </source>
</evidence>
<keyword evidence="3" id="KW-0689">Ribosomal protein</keyword>
<comment type="caution">
    <text evidence="8">The sequence shown here is derived from an EMBL/GenBank/DDBJ whole genome shotgun (WGS) entry which is preliminary data.</text>
</comment>
<evidence type="ECO:0000256" key="7">
    <source>
        <dbReference type="ARBA" id="ARBA00037226"/>
    </source>
</evidence>
<dbReference type="Gene3D" id="3.30.70.60">
    <property type="match status" value="1"/>
</dbReference>
<reference evidence="9" key="1">
    <citation type="submission" date="2017-02" db="EMBL/GenBank/DDBJ databases">
        <authorList>
            <person name="Tafer H."/>
            <person name="Lopandic K."/>
        </authorList>
    </citation>
    <scope>NUCLEOTIDE SEQUENCE [LARGE SCALE GENOMIC DNA]</scope>
    <source>
        <strain evidence="9">CBS 366.77</strain>
    </source>
</reference>